<gene>
    <name evidence="2" type="ORF">GCM10009547_44220</name>
</gene>
<dbReference type="CDD" id="cd01097">
    <property type="entry name" value="Tetrahydromethanopterin_reductase"/>
    <property type="match status" value="1"/>
</dbReference>
<keyword evidence="3" id="KW-1185">Reference proteome</keyword>
<dbReference type="NCBIfam" id="TIGR03617">
    <property type="entry name" value="F420_MSMEG_2256"/>
    <property type="match status" value="1"/>
</dbReference>
<dbReference type="PANTHER" id="PTHR43244:SF2">
    <property type="entry name" value="CONSERVED HYPOTHETICAL ALANINE AND PROLINE-RICH PROTEIN"/>
    <property type="match status" value="1"/>
</dbReference>
<dbReference type="InterPro" id="IPR050564">
    <property type="entry name" value="F420-G6PD/mer"/>
</dbReference>
<dbReference type="EMBL" id="BAAAHE010000048">
    <property type="protein sequence ID" value="GAA0635207.1"/>
    <property type="molecule type" value="Genomic_DNA"/>
</dbReference>
<protein>
    <submittedName>
        <fullName evidence="2">LLM class F420-dependent oxidoreductase</fullName>
    </submittedName>
</protein>
<dbReference type="Proteomes" id="UP001500957">
    <property type="component" value="Unassembled WGS sequence"/>
</dbReference>
<sequence length="344" mass="37812">MQIDVMVGPTPWNEVAQLARDLESAGFTGMTFTDTTQTPWMSIAAAATAAPQLNFTTGIAVAFPSSPMVLAGIAWELAGNTGGRFRLGLGSQIKAHIERRYGVDYDPPGPRLRSYVLAVRDILAAFRGETKLDHHSEYHDLTLLPPAWAPPAHEHGDIRIDVSAVGPWMCKMAGEHADGIHVHPLHSMHYISHRLLPQVREGEAKAGAGKTTDLLIPVFIVPGDTPEERAALTAKAKQQIGFYGSTPNYHFQFDDLGYEGTTEKARLALRNNDMEALRACITDEMLEHYAVVGPWDSIADTLISRYGDLAERVISYLTVDDLATHPENLGRWGEIARAVRDHMN</sequence>
<dbReference type="Gene3D" id="3.20.20.30">
    <property type="entry name" value="Luciferase-like domain"/>
    <property type="match status" value="1"/>
</dbReference>
<dbReference type="RefSeq" id="WP_344608898.1">
    <property type="nucleotide sequence ID" value="NZ_BAAAHE010000048.1"/>
</dbReference>
<dbReference type="SUPFAM" id="SSF51679">
    <property type="entry name" value="Bacterial luciferase-like"/>
    <property type="match status" value="1"/>
</dbReference>
<dbReference type="InterPro" id="IPR036661">
    <property type="entry name" value="Luciferase-like_sf"/>
</dbReference>
<accession>A0ABN1HBB3</accession>
<evidence type="ECO:0000313" key="3">
    <source>
        <dbReference type="Proteomes" id="UP001500957"/>
    </source>
</evidence>
<dbReference type="PANTHER" id="PTHR43244">
    <property type="match status" value="1"/>
</dbReference>
<dbReference type="Pfam" id="PF00296">
    <property type="entry name" value="Bac_luciferase"/>
    <property type="match status" value="1"/>
</dbReference>
<dbReference type="InterPro" id="IPR019919">
    <property type="entry name" value="Lucif-like_OxRdtase_MSMEG_2256"/>
</dbReference>
<proteinExistence type="predicted"/>
<comment type="caution">
    <text evidence="2">The sequence shown here is derived from an EMBL/GenBank/DDBJ whole genome shotgun (WGS) entry which is preliminary data.</text>
</comment>
<evidence type="ECO:0000259" key="1">
    <source>
        <dbReference type="Pfam" id="PF00296"/>
    </source>
</evidence>
<feature type="domain" description="Luciferase-like" evidence="1">
    <location>
        <begin position="9"/>
        <end position="304"/>
    </location>
</feature>
<dbReference type="InterPro" id="IPR011251">
    <property type="entry name" value="Luciferase-like_dom"/>
</dbReference>
<organism evidence="2 3">
    <name type="scientific">Sporichthya brevicatena</name>
    <dbReference type="NCBI Taxonomy" id="171442"/>
    <lineage>
        <taxon>Bacteria</taxon>
        <taxon>Bacillati</taxon>
        <taxon>Actinomycetota</taxon>
        <taxon>Actinomycetes</taxon>
        <taxon>Sporichthyales</taxon>
        <taxon>Sporichthyaceae</taxon>
        <taxon>Sporichthya</taxon>
    </lineage>
</organism>
<reference evidence="2 3" key="1">
    <citation type="journal article" date="2019" name="Int. J. Syst. Evol. Microbiol.">
        <title>The Global Catalogue of Microorganisms (GCM) 10K type strain sequencing project: providing services to taxonomists for standard genome sequencing and annotation.</title>
        <authorList>
            <consortium name="The Broad Institute Genomics Platform"/>
            <consortium name="The Broad Institute Genome Sequencing Center for Infectious Disease"/>
            <person name="Wu L."/>
            <person name="Ma J."/>
        </authorList>
    </citation>
    <scope>NUCLEOTIDE SEQUENCE [LARGE SCALE GENOMIC DNA]</scope>
    <source>
        <strain evidence="2 3">JCM 10671</strain>
    </source>
</reference>
<evidence type="ECO:0000313" key="2">
    <source>
        <dbReference type="EMBL" id="GAA0635207.1"/>
    </source>
</evidence>
<name>A0ABN1HBB3_9ACTN</name>